<feature type="region of interest" description="Disordered" evidence="1">
    <location>
        <begin position="1"/>
        <end position="28"/>
    </location>
</feature>
<accession>A0A7U2I6R8</accession>
<dbReference type="AlphaFoldDB" id="A0A7U2I6R8"/>
<evidence type="ECO:0000313" key="3">
    <source>
        <dbReference type="Proteomes" id="UP000663193"/>
    </source>
</evidence>
<evidence type="ECO:0000313" key="2">
    <source>
        <dbReference type="EMBL" id="QRD01503.1"/>
    </source>
</evidence>
<feature type="region of interest" description="Disordered" evidence="1">
    <location>
        <begin position="69"/>
        <end position="130"/>
    </location>
</feature>
<reference evidence="3" key="1">
    <citation type="journal article" date="2021" name="BMC Genomics">
        <title>Chromosome-level genome assembly and manually-curated proteome of model necrotroph Parastagonospora nodorum Sn15 reveals a genome-wide trove of candidate effector homologs, and redundancy of virulence-related functions within an accessory chromosome.</title>
        <authorList>
            <person name="Bertazzoni S."/>
            <person name="Jones D.A.B."/>
            <person name="Phan H.T."/>
            <person name="Tan K.-C."/>
            <person name="Hane J.K."/>
        </authorList>
    </citation>
    <scope>NUCLEOTIDE SEQUENCE [LARGE SCALE GENOMIC DNA]</scope>
    <source>
        <strain evidence="3">SN15 / ATCC MYA-4574 / FGSC 10173)</strain>
    </source>
</reference>
<gene>
    <name evidence="2" type="ORF">JI435_121560</name>
</gene>
<keyword evidence="3" id="KW-1185">Reference proteome</keyword>
<sequence length="130" mass="14691">MEPYKKAHTQPRNIDILKGPTRHPRNIRAAPKLCTRITTKRQLLAAKLTQLSSPSARTSRRATHSNFAQVQLFPSRPPDIHFRASEPDLHRTPHPPLTTAFRGKRPTTSRHKSARTIQRPSGHAVYISPA</sequence>
<protein>
    <submittedName>
        <fullName evidence="2">Uncharacterized protein</fullName>
    </submittedName>
</protein>
<dbReference type="EMBL" id="CP069034">
    <property type="protein sequence ID" value="QRD01503.1"/>
    <property type="molecule type" value="Genomic_DNA"/>
</dbReference>
<evidence type="ECO:0000256" key="1">
    <source>
        <dbReference type="SAM" id="MobiDB-lite"/>
    </source>
</evidence>
<dbReference type="VEuPathDB" id="FungiDB:JI435_121560"/>
<proteinExistence type="predicted"/>
<dbReference type="Proteomes" id="UP000663193">
    <property type="component" value="Chromosome 12"/>
</dbReference>
<feature type="compositionally biased region" description="Basic residues" evidence="1">
    <location>
        <begin position="102"/>
        <end position="114"/>
    </location>
</feature>
<dbReference type="RefSeq" id="XP_001802387.1">
    <property type="nucleotide sequence ID" value="XM_001802335.1"/>
</dbReference>
<dbReference type="KEGG" id="pno:SNOG_12156"/>
<name>A0A7U2I6R8_PHANO</name>
<feature type="compositionally biased region" description="Basic and acidic residues" evidence="1">
    <location>
        <begin position="78"/>
        <end position="91"/>
    </location>
</feature>
<organism evidence="2 3">
    <name type="scientific">Phaeosphaeria nodorum (strain SN15 / ATCC MYA-4574 / FGSC 10173)</name>
    <name type="common">Glume blotch fungus</name>
    <name type="synonym">Parastagonospora nodorum</name>
    <dbReference type="NCBI Taxonomy" id="321614"/>
    <lineage>
        <taxon>Eukaryota</taxon>
        <taxon>Fungi</taxon>
        <taxon>Dikarya</taxon>
        <taxon>Ascomycota</taxon>
        <taxon>Pezizomycotina</taxon>
        <taxon>Dothideomycetes</taxon>
        <taxon>Pleosporomycetidae</taxon>
        <taxon>Pleosporales</taxon>
        <taxon>Pleosporineae</taxon>
        <taxon>Phaeosphaeriaceae</taxon>
        <taxon>Parastagonospora</taxon>
    </lineage>
</organism>